<feature type="transmembrane region" description="Helical" evidence="1">
    <location>
        <begin position="95"/>
        <end position="114"/>
    </location>
</feature>
<feature type="transmembrane region" description="Helical" evidence="1">
    <location>
        <begin position="33"/>
        <end position="55"/>
    </location>
</feature>
<reference evidence="2 3" key="1">
    <citation type="submission" date="2020-08" db="EMBL/GenBank/DDBJ databases">
        <title>Genomic Encyclopedia of Type Strains, Phase IV (KMG-IV): sequencing the most valuable type-strain genomes for metagenomic binning, comparative biology and taxonomic classification.</title>
        <authorList>
            <person name="Goeker M."/>
        </authorList>
    </citation>
    <scope>NUCLEOTIDE SEQUENCE [LARGE SCALE GENOMIC DNA]</scope>
    <source>
        <strain evidence="2 3">DSM 29007</strain>
    </source>
</reference>
<feature type="transmembrane region" description="Helical" evidence="1">
    <location>
        <begin position="67"/>
        <end position="89"/>
    </location>
</feature>
<sequence length="125" mass="13374">MYLRRNLLWIDCIAGALAGATMLVLGGWLSELYGVPCGLLLFMGAANLLYAAYSFSLAARTRRSTNLILLLVLANLAWAAVCAGLAVVFRDSATPLGIAALAVEAVFVGALACLEWRWRNQLSTP</sequence>
<dbReference type="Proteomes" id="UP000582837">
    <property type="component" value="Unassembled WGS sequence"/>
</dbReference>
<protein>
    <submittedName>
        <fullName evidence="2">Uncharacterized protein</fullName>
    </submittedName>
</protein>
<dbReference type="RefSeq" id="WP_170033969.1">
    <property type="nucleotide sequence ID" value="NZ_JABDTL010000001.1"/>
</dbReference>
<accession>A0A841GZQ4</accession>
<name>A0A841GZQ4_9BACT</name>
<comment type="caution">
    <text evidence="2">The sequence shown here is derived from an EMBL/GenBank/DDBJ whole genome shotgun (WGS) entry which is preliminary data.</text>
</comment>
<evidence type="ECO:0000256" key="1">
    <source>
        <dbReference type="SAM" id="Phobius"/>
    </source>
</evidence>
<keyword evidence="1" id="KW-1133">Transmembrane helix</keyword>
<organism evidence="2 3">
    <name type="scientific">Longimicrobium terrae</name>
    <dbReference type="NCBI Taxonomy" id="1639882"/>
    <lineage>
        <taxon>Bacteria</taxon>
        <taxon>Pseudomonadati</taxon>
        <taxon>Gemmatimonadota</taxon>
        <taxon>Longimicrobiia</taxon>
        <taxon>Longimicrobiales</taxon>
        <taxon>Longimicrobiaceae</taxon>
        <taxon>Longimicrobium</taxon>
    </lineage>
</organism>
<keyword evidence="1" id="KW-0812">Transmembrane</keyword>
<feature type="transmembrane region" description="Helical" evidence="1">
    <location>
        <begin position="7"/>
        <end position="27"/>
    </location>
</feature>
<dbReference type="AlphaFoldDB" id="A0A841GZQ4"/>
<keyword evidence="1" id="KW-0472">Membrane</keyword>
<keyword evidence="3" id="KW-1185">Reference proteome</keyword>
<evidence type="ECO:0000313" key="2">
    <source>
        <dbReference type="EMBL" id="MBB6071250.1"/>
    </source>
</evidence>
<dbReference type="EMBL" id="JACHIA010000007">
    <property type="protein sequence ID" value="MBB6071250.1"/>
    <property type="molecule type" value="Genomic_DNA"/>
</dbReference>
<gene>
    <name evidence="2" type="ORF">HNQ61_002874</name>
</gene>
<proteinExistence type="predicted"/>
<evidence type="ECO:0000313" key="3">
    <source>
        <dbReference type="Proteomes" id="UP000582837"/>
    </source>
</evidence>